<evidence type="ECO:0000256" key="2">
    <source>
        <dbReference type="ARBA" id="ARBA00022475"/>
    </source>
</evidence>
<keyword evidence="2" id="KW-1003">Cell membrane</keyword>
<dbReference type="SUPFAM" id="SSF53850">
    <property type="entry name" value="Periplasmic binding protein-like II"/>
    <property type="match status" value="1"/>
</dbReference>
<evidence type="ECO:0000256" key="7">
    <source>
        <dbReference type="ARBA" id="ARBA00023180"/>
    </source>
</evidence>
<protein>
    <submittedName>
        <fullName evidence="9">Glutamate receptor ionotropic, kainate 3</fullName>
    </submittedName>
</protein>
<evidence type="ECO:0000256" key="1">
    <source>
        <dbReference type="ARBA" id="ARBA00004651"/>
    </source>
</evidence>
<reference evidence="9 10" key="1">
    <citation type="submission" date="2015-12" db="EMBL/GenBank/DDBJ databases">
        <title>The genome of Folsomia candida.</title>
        <authorList>
            <person name="Faddeeva A."/>
            <person name="Derks M.F."/>
            <person name="Anvar Y."/>
            <person name="Smit S."/>
            <person name="Van Straalen N."/>
            <person name="Roelofs D."/>
        </authorList>
    </citation>
    <scope>NUCLEOTIDE SEQUENCE [LARGE SCALE GENOMIC DNA]</scope>
    <source>
        <strain evidence="9 10">VU population</strain>
        <tissue evidence="9">Whole body</tissue>
    </source>
</reference>
<dbReference type="OrthoDB" id="9997229at2759"/>
<dbReference type="EMBL" id="LNIX01000003">
    <property type="protein sequence ID" value="OXA57196.1"/>
    <property type="molecule type" value="Genomic_DNA"/>
</dbReference>
<dbReference type="GO" id="GO:0005886">
    <property type="term" value="C:plasma membrane"/>
    <property type="evidence" value="ECO:0007669"/>
    <property type="project" value="UniProtKB-SubCell"/>
</dbReference>
<sequence>MRFVLMPKNKERSLPNMGERNLNGPSCSKKKCLLLKLQHFMDKFGSKNQDFCVQKVKLKELVRRPLLTGWVEMRGHLIVLMKAEIMMIPTWILFYCQQCNSGTDNIIDSRVLNRDVISTQYSQDFHTGLPLSCNNFAIIPNITSVLRTAPDTGRGLIIPQDRFIFISVANDQQFHDAMISIDIYSHHVSKWKPTYILQMSPEEFPPDTIPQKLASSSQRLTWIDLASRIFLQFGETEMYELYFIKGALFFKMVTDTFSLSPYGLAFGESELFRRKNFEGVLINGVTQDDKELFLIATFENVSIPKFESGLSVSYFELMAWGLNFSVGAVRGTGWIRRAEDGSLLGMAQQLISGEADILIAHSELLPYRLRGLKFLHPYYRGSVRAFFKQPGLSKIRNIFFNPLQPSVWGCLFLLWLLLVACLRVTSTLKSKLLGRPGGKNGRKSSDLDLVASSVHDNNENGDFNATRLQMDNLLARDAFLWAISTACGHGMAESSNITSTNSSQEKKKSFFPGWHILPHSGSMKLIMLSGLTTYIFSYTAYSAAIVTSLSVFLVPIKNWADLSGWSGYTLYGDVLLQYSEQFANKSGSDSKKSTNKGLMNVTDALLRFQRNEPIALISVYDQFYQIAGRANYSHDFLCRSVAKVTVDGHVVKGGMIVRQDSPFNKYFNFITIMIQERGLDARLSRHYTNQWSPGCLVQGTQRVDKHILEINDVFTAFAILLAGFLASGCLVLVERGSASGSRGRNYKPSLHANYRKSTLRRMWGWGIVMWRNLRRMMRIKSDHQIVTPPKSKL</sequence>
<name>A0A226EKU0_FOLCA</name>
<dbReference type="PANTHER" id="PTHR42643:SF30">
    <property type="entry name" value="IONOTROPIC RECEPTOR 40A-RELATED"/>
    <property type="match status" value="1"/>
</dbReference>
<proteinExistence type="predicted"/>
<dbReference type="AlphaFoldDB" id="A0A226EKU0"/>
<evidence type="ECO:0000313" key="10">
    <source>
        <dbReference type="Proteomes" id="UP000198287"/>
    </source>
</evidence>
<gene>
    <name evidence="9" type="ORF">Fcan01_08540</name>
</gene>
<comment type="caution">
    <text evidence="9">The sequence shown here is derived from an EMBL/GenBank/DDBJ whole genome shotgun (WGS) entry which is preliminary data.</text>
</comment>
<feature type="transmembrane region" description="Helical" evidence="8">
    <location>
        <begin position="531"/>
        <end position="556"/>
    </location>
</feature>
<dbReference type="InterPro" id="IPR052192">
    <property type="entry name" value="Insect_Ionotropic_Sensory_Rcpt"/>
</dbReference>
<dbReference type="PANTHER" id="PTHR42643">
    <property type="entry name" value="IONOTROPIC RECEPTOR 20A-RELATED"/>
    <property type="match status" value="1"/>
</dbReference>
<evidence type="ECO:0000256" key="5">
    <source>
        <dbReference type="ARBA" id="ARBA00023136"/>
    </source>
</evidence>
<keyword evidence="7" id="KW-0325">Glycoprotein</keyword>
<feature type="transmembrane region" description="Helical" evidence="8">
    <location>
        <begin position="713"/>
        <end position="733"/>
    </location>
</feature>
<comment type="subcellular location">
    <subcellularLocation>
        <location evidence="1">Cell membrane</location>
        <topology evidence="1">Multi-pass membrane protein</topology>
    </subcellularLocation>
</comment>
<organism evidence="9 10">
    <name type="scientific">Folsomia candida</name>
    <name type="common">Springtail</name>
    <dbReference type="NCBI Taxonomy" id="158441"/>
    <lineage>
        <taxon>Eukaryota</taxon>
        <taxon>Metazoa</taxon>
        <taxon>Ecdysozoa</taxon>
        <taxon>Arthropoda</taxon>
        <taxon>Hexapoda</taxon>
        <taxon>Collembola</taxon>
        <taxon>Entomobryomorpha</taxon>
        <taxon>Isotomoidea</taxon>
        <taxon>Isotomidae</taxon>
        <taxon>Proisotominae</taxon>
        <taxon>Folsomia</taxon>
    </lineage>
</organism>
<keyword evidence="4 8" id="KW-1133">Transmembrane helix</keyword>
<keyword evidence="3 8" id="KW-0812">Transmembrane</keyword>
<dbReference type="Gene3D" id="3.40.190.10">
    <property type="entry name" value="Periplasmic binding protein-like II"/>
    <property type="match status" value="1"/>
</dbReference>
<evidence type="ECO:0000256" key="4">
    <source>
        <dbReference type="ARBA" id="ARBA00022989"/>
    </source>
</evidence>
<feature type="transmembrane region" description="Helical" evidence="8">
    <location>
        <begin position="406"/>
        <end position="425"/>
    </location>
</feature>
<keyword evidence="6 9" id="KW-0675">Receptor</keyword>
<dbReference type="Proteomes" id="UP000198287">
    <property type="component" value="Unassembled WGS sequence"/>
</dbReference>
<evidence type="ECO:0000256" key="6">
    <source>
        <dbReference type="ARBA" id="ARBA00023170"/>
    </source>
</evidence>
<keyword evidence="5 8" id="KW-0472">Membrane</keyword>
<evidence type="ECO:0000256" key="3">
    <source>
        <dbReference type="ARBA" id="ARBA00022692"/>
    </source>
</evidence>
<evidence type="ECO:0000313" key="9">
    <source>
        <dbReference type="EMBL" id="OXA57196.1"/>
    </source>
</evidence>
<keyword evidence="10" id="KW-1185">Reference proteome</keyword>
<dbReference type="Gene3D" id="1.10.287.70">
    <property type="match status" value="1"/>
</dbReference>
<accession>A0A226EKU0</accession>
<evidence type="ECO:0000256" key="8">
    <source>
        <dbReference type="SAM" id="Phobius"/>
    </source>
</evidence>